<sequence length="85" mass="8779">MTEDKSPQVNVISVDSWAGGVTAPRCPRRPGRPAKCVVAEAGDGAEPADAQARENRAPVVYDTGCGPEPPGPGTTTCTGPYIRLT</sequence>
<feature type="compositionally biased region" description="Low complexity" evidence="1">
    <location>
        <begin position="73"/>
        <end position="85"/>
    </location>
</feature>
<evidence type="ECO:0000313" key="3">
    <source>
        <dbReference type="Proteomes" id="UP000618795"/>
    </source>
</evidence>
<dbReference type="EMBL" id="BMTD01000008">
    <property type="protein sequence ID" value="GGU99428.1"/>
    <property type="molecule type" value="Genomic_DNA"/>
</dbReference>
<accession>A0A918IBR2</accession>
<gene>
    <name evidence="2" type="ORF">GCM10010260_39620</name>
</gene>
<reference evidence="2" key="2">
    <citation type="submission" date="2020-09" db="EMBL/GenBank/DDBJ databases">
        <authorList>
            <person name="Sun Q."/>
            <person name="Ohkuma M."/>
        </authorList>
    </citation>
    <scope>NUCLEOTIDE SEQUENCE</scope>
    <source>
        <strain evidence="2">JCM 4369</strain>
    </source>
</reference>
<comment type="caution">
    <text evidence="2">The sequence shown here is derived from an EMBL/GenBank/DDBJ whole genome shotgun (WGS) entry which is preliminary data.</text>
</comment>
<dbReference type="AlphaFoldDB" id="A0A918IBR2"/>
<proteinExistence type="predicted"/>
<organism evidence="2 3">
    <name type="scientific">Streptomyces filipinensis</name>
    <dbReference type="NCBI Taxonomy" id="66887"/>
    <lineage>
        <taxon>Bacteria</taxon>
        <taxon>Bacillati</taxon>
        <taxon>Actinomycetota</taxon>
        <taxon>Actinomycetes</taxon>
        <taxon>Kitasatosporales</taxon>
        <taxon>Streptomycetaceae</taxon>
        <taxon>Streptomyces</taxon>
    </lineage>
</organism>
<dbReference type="Proteomes" id="UP000618795">
    <property type="component" value="Unassembled WGS sequence"/>
</dbReference>
<evidence type="ECO:0000313" key="2">
    <source>
        <dbReference type="EMBL" id="GGU99428.1"/>
    </source>
</evidence>
<evidence type="ECO:0000256" key="1">
    <source>
        <dbReference type="SAM" id="MobiDB-lite"/>
    </source>
</evidence>
<reference evidence="2" key="1">
    <citation type="journal article" date="2014" name="Int. J. Syst. Evol. Microbiol.">
        <title>Complete genome sequence of Corynebacterium casei LMG S-19264T (=DSM 44701T), isolated from a smear-ripened cheese.</title>
        <authorList>
            <consortium name="US DOE Joint Genome Institute (JGI-PGF)"/>
            <person name="Walter F."/>
            <person name="Albersmeier A."/>
            <person name="Kalinowski J."/>
            <person name="Ruckert C."/>
        </authorList>
    </citation>
    <scope>NUCLEOTIDE SEQUENCE</scope>
    <source>
        <strain evidence="2">JCM 4369</strain>
    </source>
</reference>
<feature type="region of interest" description="Disordered" evidence="1">
    <location>
        <begin position="62"/>
        <end position="85"/>
    </location>
</feature>
<keyword evidence="3" id="KW-1185">Reference proteome</keyword>
<name>A0A918IBR2_9ACTN</name>
<protein>
    <submittedName>
        <fullName evidence="2">Uncharacterized protein</fullName>
    </submittedName>
</protein>